<dbReference type="RefSeq" id="WP_172692260.1">
    <property type="nucleotide sequence ID" value="NZ_MG651603.1"/>
</dbReference>
<evidence type="ECO:0000259" key="2">
    <source>
        <dbReference type="Pfam" id="PF14065"/>
    </source>
</evidence>
<proteinExistence type="predicted"/>
<dbReference type="InterPro" id="IPR025351">
    <property type="entry name" value="Pvc16_N"/>
</dbReference>
<evidence type="ECO:0000256" key="1">
    <source>
        <dbReference type="SAM" id="MobiDB-lite"/>
    </source>
</evidence>
<feature type="region of interest" description="Disordered" evidence="1">
    <location>
        <begin position="62"/>
        <end position="82"/>
    </location>
</feature>
<keyword evidence="3" id="KW-0614">Plasmid</keyword>
<dbReference type="AlphaFoldDB" id="A0A2R4K2P7"/>
<evidence type="ECO:0000313" key="3">
    <source>
        <dbReference type="EMBL" id="AVV48130.1"/>
    </source>
</evidence>
<feature type="domain" description="Pvc16 N-terminal" evidence="2">
    <location>
        <begin position="10"/>
        <end position="183"/>
    </location>
</feature>
<organism evidence="3">
    <name type="scientific">Chromobacterium violaceum</name>
    <dbReference type="NCBI Taxonomy" id="536"/>
    <lineage>
        <taxon>Bacteria</taxon>
        <taxon>Pseudomonadati</taxon>
        <taxon>Pseudomonadota</taxon>
        <taxon>Betaproteobacteria</taxon>
        <taxon>Neisseriales</taxon>
        <taxon>Chromobacteriaceae</taxon>
        <taxon>Chromobacterium</taxon>
    </lineage>
</organism>
<protein>
    <recommendedName>
        <fullName evidence="2">Pvc16 N-terminal domain-containing protein</fullName>
    </recommendedName>
</protein>
<sequence>MYNSNFALLTQALTRLLRERIFASLPQVQISTEVPDADFRQKLGNDPVLNLYLTGVRQDLSRRMSDPGQIQRSPDNQSGTPDPYPRIMALSYMLTAWSRAGADHALVEQDLLYRALAGMTSYPDLPVELAQAVQLDTHGYPVQLDMLHERDGGIRSGDYWQALGTPPRPLLELTALIPIPEGSPSEVDLVTQIGYDAHPAWDPAAAAPAAYKPQISGTVTAPFPPNQLQLQFRGMETGTRSAWVRPAADGHFALSGLPEDDYMIRLTPDDLSRGKRWWGVVGVGSGELDDLVVAYK</sequence>
<feature type="compositionally biased region" description="Polar residues" evidence="1">
    <location>
        <begin position="68"/>
        <end position="80"/>
    </location>
</feature>
<name>A0A2R4K2P7_CHRVL</name>
<reference evidence="3" key="1">
    <citation type="journal article" date="2018" name="Sci. Rep.">
        <title>Identification and DNA annotation of a plasmid isolated from Chromobacterium violaceum.</title>
        <authorList>
            <person name="Lima D.C."/>
            <person name="Nyberg L.K."/>
            <person name="Westerlund F."/>
            <person name="Batistuzzo de Medeiros S.R."/>
        </authorList>
    </citation>
    <scope>NUCLEOTIDE SEQUENCE</scope>
    <source>
        <strain evidence="3">ATCC 12472</strain>
        <plasmid evidence="3">pChV1</plasmid>
    </source>
</reference>
<dbReference type="Pfam" id="PF14065">
    <property type="entry name" value="Pvc16_N"/>
    <property type="match status" value="1"/>
</dbReference>
<accession>A0A2R4K2P7</accession>
<dbReference type="EMBL" id="MG651603">
    <property type="protein sequence ID" value="AVV48130.1"/>
    <property type="molecule type" value="Genomic_DNA"/>
</dbReference>
<geneLocation type="plasmid" evidence="3">
    <name>pChV1</name>
</geneLocation>